<dbReference type="GO" id="GO:0003677">
    <property type="term" value="F:DNA binding"/>
    <property type="evidence" value="ECO:0007669"/>
    <property type="project" value="UniProtKB-KW"/>
</dbReference>
<organism evidence="8 9">
    <name type="scientific">Elaeis guineensis var. tenera</name>
    <name type="common">Oil palm</name>
    <dbReference type="NCBI Taxonomy" id="51953"/>
    <lineage>
        <taxon>Eukaryota</taxon>
        <taxon>Viridiplantae</taxon>
        <taxon>Streptophyta</taxon>
        <taxon>Embryophyta</taxon>
        <taxon>Tracheophyta</taxon>
        <taxon>Spermatophyta</taxon>
        <taxon>Magnoliopsida</taxon>
        <taxon>Liliopsida</taxon>
        <taxon>Arecaceae</taxon>
        <taxon>Arecoideae</taxon>
        <taxon>Cocoseae</taxon>
        <taxon>Elaeidinae</taxon>
        <taxon>Elaeis</taxon>
    </lineage>
</organism>
<evidence type="ECO:0000256" key="1">
    <source>
        <dbReference type="ARBA" id="ARBA00004123"/>
    </source>
</evidence>
<gene>
    <name evidence="9" type="primary">LOC105060287</name>
</gene>
<dbReference type="RefSeq" id="XP_010942236.1">
    <property type="nucleotide sequence ID" value="XM_010943934.1"/>
</dbReference>
<dbReference type="FunFam" id="1.20.5.170:FF:000020">
    <property type="entry name" value="BZIP transcription factor"/>
    <property type="match status" value="1"/>
</dbReference>
<dbReference type="GO" id="GO:0005634">
    <property type="term" value="C:nucleus"/>
    <property type="evidence" value="ECO:0007669"/>
    <property type="project" value="UniProtKB-SubCell"/>
</dbReference>
<protein>
    <submittedName>
        <fullName evidence="9">Basic leucine zipper 43</fullName>
    </submittedName>
</protein>
<evidence type="ECO:0000256" key="4">
    <source>
        <dbReference type="ARBA" id="ARBA00023163"/>
    </source>
</evidence>
<keyword evidence="4" id="KW-0804">Transcription</keyword>
<dbReference type="GeneID" id="105060287"/>
<evidence type="ECO:0000256" key="5">
    <source>
        <dbReference type="ARBA" id="ARBA00023242"/>
    </source>
</evidence>
<comment type="subcellular location">
    <subcellularLocation>
        <location evidence="1">Nucleus</location>
    </subcellularLocation>
</comment>
<dbReference type="InterPro" id="IPR046347">
    <property type="entry name" value="bZIP_sf"/>
</dbReference>
<dbReference type="PANTHER" id="PTHR46324">
    <property type="entry name" value="BASIC LEUCINE ZIPPER 43-RELATED"/>
    <property type="match status" value="1"/>
</dbReference>
<dbReference type="Gene3D" id="1.20.5.170">
    <property type="match status" value="1"/>
</dbReference>
<dbReference type="PROSITE" id="PS50217">
    <property type="entry name" value="BZIP"/>
    <property type="match status" value="1"/>
</dbReference>
<dbReference type="KEGG" id="egu:105060287"/>
<evidence type="ECO:0000256" key="3">
    <source>
        <dbReference type="ARBA" id="ARBA00023125"/>
    </source>
</evidence>
<sequence>MYPHEVAGLQYGGQLDLLRFFGVYASQVQAMCSVDGVCLPSSGPGNNSTSDEADKHQASLVHERRKRRMISNRESARRSRMRKQRHLDELRSQVVYLRATNRRLIDEINQVMEERDRILQENSWLREEASDLQKKLDDMQVKSTTSAAPRAPDEA</sequence>
<evidence type="ECO:0000259" key="7">
    <source>
        <dbReference type="PROSITE" id="PS50217"/>
    </source>
</evidence>
<dbReference type="OrthoDB" id="551672at2759"/>
<feature type="compositionally biased region" description="Basic and acidic residues" evidence="6">
    <location>
        <begin position="131"/>
        <end position="140"/>
    </location>
</feature>
<keyword evidence="2" id="KW-0805">Transcription regulation</keyword>
<dbReference type="InterPro" id="IPR045314">
    <property type="entry name" value="bZIP_plant_GBF1"/>
</dbReference>
<dbReference type="AlphaFoldDB" id="A0A6I9SFK1"/>
<keyword evidence="5" id="KW-0539">Nucleus</keyword>
<feature type="region of interest" description="Disordered" evidence="6">
    <location>
        <begin position="131"/>
        <end position="155"/>
    </location>
</feature>
<proteinExistence type="predicted"/>
<keyword evidence="8" id="KW-1185">Reference proteome</keyword>
<keyword evidence="3" id="KW-0238">DNA-binding</keyword>
<dbReference type="InterPro" id="IPR044521">
    <property type="entry name" value="AtbZIP8/43"/>
</dbReference>
<dbReference type="GO" id="GO:0003700">
    <property type="term" value="F:DNA-binding transcription factor activity"/>
    <property type="evidence" value="ECO:0007669"/>
    <property type="project" value="InterPro"/>
</dbReference>
<dbReference type="Pfam" id="PF00170">
    <property type="entry name" value="bZIP_1"/>
    <property type="match status" value="1"/>
</dbReference>
<feature type="region of interest" description="Disordered" evidence="6">
    <location>
        <begin position="43"/>
        <end position="85"/>
    </location>
</feature>
<dbReference type="SUPFAM" id="SSF57959">
    <property type="entry name" value="Leucine zipper domain"/>
    <property type="match status" value="1"/>
</dbReference>
<evidence type="ECO:0000256" key="6">
    <source>
        <dbReference type="SAM" id="MobiDB-lite"/>
    </source>
</evidence>
<evidence type="ECO:0000256" key="2">
    <source>
        <dbReference type="ARBA" id="ARBA00023015"/>
    </source>
</evidence>
<evidence type="ECO:0000313" key="9">
    <source>
        <dbReference type="RefSeq" id="XP_010942236.1"/>
    </source>
</evidence>
<accession>A0A6I9SFK1</accession>
<dbReference type="Proteomes" id="UP000504607">
    <property type="component" value="Unplaced"/>
</dbReference>
<feature type="domain" description="BZIP" evidence="7">
    <location>
        <begin position="62"/>
        <end position="118"/>
    </location>
</feature>
<reference evidence="9" key="1">
    <citation type="submission" date="2025-08" db="UniProtKB">
        <authorList>
            <consortium name="RefSeq"/>
        </authorList>
    </citation>
    <scope>IDENTIFICATION</scope>
</reference>
<dbReference type="InterPro" id="IPR004827">
    <property type="entry name" value="bZIP"/>
</dbReference>
<dbReference type="InParanoid" id="A0A6I9SFK1"/>
<dbReference type="SMART" id="SM00338">
    <property type="entry name" value="BRLZ"/>
    <property type="match status" value="1"/>
</dbReference>
<dbReference type="PANTHER" id="PTHR46324:SF26">
    <property type="entry name" value="OS02G0728001 PROTEIN"/>
    <property type="match status" value="1"/>
</dbReference>
<dbReference type="PROSITE" id="PS00036">
    <property type="entry name" value="BZIP_BASIC"/>
    <property type="match status" value="1"/>
</dbReference>
<dbReference type="CDD" id="cd14702">
    <property type="entry name" value="bZIP_plant_GBF1"/>
    <property type="match status" value="1"/>
</dbReference>
<name>A0A6I9SFK1_ELAGV</name>
<evidence type="ECO:0000313" key="8">
    <source>
        <dbReference type="Proteomes" id="UP000504607"/>
    </source>
</evidence>